<dbReference type="EMBL" id="GBRH01161349">
    <property type="protein sequence ID" value="JAE36547.1"/>
    <property type="molecule type" value="Transcribed_RNA"/>
</dbReference>
<name>A0A0A9HIF9_ARUDO</name>
<protein>
    <submittedName>
        <fullName evidence="1">Uncharacterized protein</fullName>
    </submittedName>
</protein>
<reference evidence="1" key="2">
    <citation type="journal article" date="2015" name="Data Brief">
        <title>Shoot transcriptome of the giant reed, Arundo donax.</title>
        <authorList>
            <person name="Barrero R.A."/>
            <person name="Guerrero F.D."/>
            <person name="Moolhuijzen P."/>
            <person name="Goolsby J.A."/>
            <person name="Tidwell J."/>
            <person name="Bellgard S.E."/>
            <person name="Bellgard M.I."/>
        </authorList>
    </citation>
    <scope>NUCLEOTIDE SEQUENCE</scope>
    <source>
        <tissue evidence="1">Shoot tissue taken approximately 20 cm above the soil surface</tissue>
    </source>
</reference>
<organism evidence="1">
    <name type="scientific">Arundo donax</name>
    <name type="common">Giant reed</name>
    <name type="synonym">Donax arundinaceus</name>
    <dbReference type="NCBI Taxonomy" id="35708"/>
    <lineage>
        <taxon>Eukaryota</taxon>
        <taxon>Viridiplantae</taxon>
        <taxon>Streptophyta</taxon>
        <taxon>Embryophyta</taxon>
        <taxon>Tracheophyta</taxon>
        <taxon>Spermatophyta</taxon>
        <taxon>Magnoliopsida</taxon>
        <taxon>Liliopsida</taxon>
        <taxon>Poales</taxon>
        <taxon>Poaceae</taxon>
        <taxon>PACMAD clade</taxon>
        <taxon>Arundinoideae</taxon>
        <taxon>Arundineae</taxon>
        <taxon>Arundo</taxon>
    </lineage>
</organism>
<reference evidence="1" key="1">
    <citation type="submission" date="2014-09" db="EMBL/GenBank/DDBJ databases">
        <authorList>
            <person name="Magalhaes I.L.F."/>
            <person name="Oliveira U."/>
            <person name="Santos F.R."/>
            <person name="Vidigal T.H.D.A."/>
            <person name="Brescovit A.D."/>
            <person name="Santos A.J."/>
        </authorList>
    </citation>
    <scope>NUCLEOTIDE SEQUENCE</scope>
    <source>
        <tissue evidence="1">Shoot tissue taken approximately 20 cm above the soil surface</tissue>
    </source>
</reference>
<proteinExistence type="predicted"/>
<dbReference type="AlphaFoldDB" id="A0A0A9HIF9"/>
<evidence type="ECO:0000313" key="1">
    <source>
        <dbReference type="EMBL" id="JAE36547.1"/>
    </source>
</evidence>
<sequence length="30" mass="3307">MKFLLLVVNFVSTVYGNLNALLSLVKPLLS</sequence>
<accession>A0A0A9HIF9</accession>